<dbReference type="AlphaFoldDB" id="A0A1M5Z7D9"/>
<reference evidence="2 5" key="3">
    <citation type="submission" date="2018-07" db="EMBL/GenBank/DDBJ databases">
        <title>Leeuwenhoekiella genomics.</title>
        <authorList>
            <person name="Tahon G."/>
            <person name="Willems A."/>
        </authorList>
    </citation>
    <scope>NUCLEOTIDE SEQUENCE [LARGE SCALE GENOMIC DNA]</scope>
    <source>
        <strain evidence="2 5">LMG 24856</strain>
    </source>
</reference>
<dbReference type="STRING" id="573501.SAMN04487999_2721"/>
<reference evidence="3" key="2">
    <citation type="submission" date="2016-11" db="EMBL/GenBank/DDBJ databases">
        <authorList>
            <person name="Jaros S."/>
            <person name="Januszkiewicz K."/>
            <person name="Wedrychowicz H."/>
        </authorList>
    </citation>
    <scope>NUCLEOTIDE SEQUENCE [LARGE SCALE GENOMIC DNA]</scope>
    <source>
        <strain evidence="3">DSM 19859</strain>
    </source>
</reference>
<reference evidence="4" key="1">
    <citation type="submission" date="2016-11" db="EMBL/GenBank/DDBJ databases">
        <authorList>
            <person name="Varghese N."/>
            <person name="Submissions S."/>
        </authorList>
    </citation>
    <scope>NUCLEOTIDE SEQUENCE [LARGE SCALE GENOMIC DNA]</scope>
    <source>
        <strain evidence="4">DSM 19859</strain>
    </source>
</reference>
<evidence type="ECO:0000259" key="1">
    <source>
        <dbReference type="PROSITE" id="PS50213"/>
    </source>
</evidence>
<proteinExistence type="predicted"/>
<dbReference type="SUPFAM" id="SSF82153">
    <property type="entry name" value="FAS1 domain"/>
    <property type="match status" value="1"/>
</dbReference>
<dbReference type="RefSeq" id="WP_164916943.1">
    <property type="nucleotide sequence ID" value="NZ_FQXT01000005.1"/>
</dbReference>
<dbReference type="PANTHER" id="PTHR10900:SF77">
    <property type="entry name" value="FI19380P1"/>
    <property type="match status" value="1"/>
</dbReference>
<keyword evidence="5" id="KW-1185">Reference proteome</keyword>
<evidence type="ECO:0000313" key="3">
    <source>
        <dbReference type="EMBL" id="SHI20167.1"/>
    </source>
</evidence>
<dbReference type="PROSITE" id="PS51257">
    <property type="entry name" value="PROKAR_LIPOPROTEIN"/>
    <property type="match status" value="1"/>
</dbReference>
<dbReference type="InterPro" id="IPR036378">
    <property type="entry name" value="FAS1_dom_sf"/>
</dbReference>
<evidence type="ECO:0000313" key="4">
    <source>
        <dbReference type="Proteomes" id="UP000184240"/>
    </source>
</evidence>
<dbReference type="EMBL" id="QOVN01000005">
    <property type="protein sequence ID" value="RXG28214.1"/>
    <property type="molecule type" value="Genomic_DNA"/>
</dbReference>
<dbReference type="Pfam" id="PF02469">
    <property type="entry name" value="Fasciclin"/>
    <property type="match status" value="1"/>
</dbReference>
<dbReference type="InterPro" id="IPR050904">
    <property type="entry name" value="Adhesion/Biosynth-related"/>
</dbReference>
<dbReference type="Proteomes" id="UP000290037">
    <property type="component" value="Unassembled WGS sequence"/>
</dbReference>
<dbReference type="PROSITE" id="PS50213">
    <property type="entry name" value="FAS1"/>
    <property type="match status" value="1"/>
</dbReference>
<dbReference type="EMBL" id="FQXT01000005">
    <property type="protein sequence ID" value="SHI20167.1"/>
    <property type="molecule type" value="Genomic_DNA"/>
</dbReference>
<evidence type="ECO:0000313" key="5">
    <source>
        <dbReference type="Proteomes" id="UP000290037"/>
    </source>
</evidence>
<organism evidence="3 4">
    <name type="scientific">Leeuwenhoekiella palythoae</name>
    <dbReference type="NCBI Taxonomy" id="573501"/>
    <lineage>
        <taxon>Bacteria</taxon>
        <taxon>Pseudomonadati</taxon>
        <taxon>Bacteroidota</taxon>
        <taxon>Flavobacteriia</taxon>
        <taxon>Flavobacteriales</taxon>
        <taxon>Flavobacteriaceae</taxon>
        <taxon>Leeuwenhoekiella</taxon>
    </lineage>
</organism>
<dbReference type="SMART" id="SM00554">
    <property type="entry name" value="FAS1"/>
    <property type="match status" value="1"/>
</dbReference>
<protein>
    <submittedName>
        <fullName evidence="2">Surface protein with fasciclin (FAS1) repeats</fullName>
    </submittedName>
    <submittedName>
        <fullName evidence="3">Uncaracterized surface protein containing fasciclin (FAS1) repeats</fullName>
    </submittedName>
</protein>
<dbReference type="Gene3D" id="2.30.180.10">
    <property type="entry name" value="FAS1 domain"/>
    <property type="match status" value="1"/>
</dbReference>
<dbReference type="PANTHER" id="PTHR10900">
    <property type="entry name" value="PERIOSTIN-RELATED"/>
    <property type="match status" value="1"/>
</dbReference>
<sequence length="485" mass="54358">MIYLNKHTRIFTAGIALLAMLSCSDPWEEHSATTDVNLNSTLNQRITATAETSEFGALLEETGYDKVLAGSKTYTVWAPTNEAMATIEADALADASAKKLFIENHIALTAFSSVTEVDTLTVQMLSHKYLEFKNGSVMADADVVTADQYASNGLFHIIDKALVPKQNIWEYLNTDASAYAMSSFLIDLNEFNLYQSDSTAKATAALMPELFSDSLTNSFFTNVYNLNNEQNKYTFFLMEDEAYQSEVQKLEPYLIKSNEDSTTTYASYFTVRDLAFHKAIARQNLPDTLTSKFGVKVPIDTNAIVEEVQLSNGIVYVMRSLDVPLETRLLTTLIEGEEPSGFSQGDKRGNTYYREKEDPDGELFYDIMVQNHEVPLFSIYYNANNLYSTTYEVYWRAINDIQSNTFQQRLRFGGTIQEDGTVTDPIATLDYTDVPPNTYEEIYIGEFTLDQAGMLDLISLIATNTSSTGANTLTLDYLKLVPVIK</sequence>
<name>A0A1M5Z7D9_9FLAO</name>
<feature type="domain" description="FAS1" evidence="1">
    <location>
        <begin position="39"/>
        <end position="162"/>
    </location>
</feature>
<evidence type="ECO:0000313" key="2">
    <source>
        <dbReference type="EMBL" id="RXG28214.1"/>
    </source>
</evidence>
<dbReference type="Proteomes" id="UP000184240">
    <property type="component" value="Unassembled WGS sequence"/>
</dbReference>
<gene>
    <name evidence="2" type="ORF">DSM01_2724</name>
    <name evidence="3" type="ORF">SAMN04487999_2721</name>
</gene>
<dbReference type="InterPro" id="IPR000782">
    <property type="entry name" value="FAS1_domain"/>
</dbReference>
<accession>A0A1M5Z7D9</accession>